<dbReference type="Gene3D" id="3.40.50.300">
    <property type="entry name" value="P-loop containing nucleotide triphosphate hydrolases"/>
    <property type="match status" value="1"/>
</dbReference>
<name>A0A1H6K3G4_9ACTN</name>
<dbReference type="InterPro" id="IPR009000">
    <property type="entry name" value="Transl_B-barrel_sf"/>
</dbReference>
<dbReference type="InterPro" id="IPR027417">
    <property type="entry name" value="P-loop_NTPase"/>
</dbReference>
<keyword evidence="11" id="KW-1185">Reference proteome</keyword>
<gene>
    <name evidence="7" type="primary">prfC</name>
    <name evidence="10" type="ORF">SAMN05216447_1146</name>
</gene>
<evidence type="ECO:0000256" key="7">
    <source>
        <dbReference type="HAMAP-Rule" id="MF_00072"/>
    </source>
</evidence>
<feature type="binding site" evidence="7">
    <location>
        <begin position="18"/>
        <end position="25"/>
    </location>
    <ligand>
        <name>GTP</name>
        <dbReference type="ChEBI" id="CHEBI:37565"/>
    </ligand>
</feature>
<evidence type="ECO:0000256" key="6">
    <source>
        <dbReference type="ARBA" id="ARBA00023134"/>
    </source>
</evidence>
<comment type="function">
    <text evidence="7">Increases the formation of ribosomal termination complexes and stimulates activities of RF-1 and RF-2. It binds guanine nucleotides and has strong preference for UGA stop codons. It may interact directly with the ribosome. The stimulation of RF-1 and RF-2 is significantly reduced by GTP and GDP, but not by GMP.</text>
</comment>
<proteinExistence type="inferred from homology"/>
<feature type="domain" description="Tr-type G" evidence="9">
    <location>
        <begin position="9"/>
        <end position="280"/>
    </location>
</feature>
<dbReference type="InterPro" id="IPR035647">
    <property type="entry name" value="EFG_III/V"/>
</dbReference>
<dbReference type="CDD" id="cd04169">
    <property type="entry name" value="RF3"/>
    <property type="match status" value="1"/>
</dbReference>
<dbReference type="PANTHER" id="PTHR43556">
    <property type="entry name" value="PEPTIDE CHAIN RELEASE FACTOR RF3"/>
    <property type="match status" value="1"/>
</dbReference>
<protein>
    <recommendedName>
        <fullName evidence="7 8">Peptide chain release factor 3</fullName>
        <shortName evidence="7">RF-3</shortName>
    </recommendedName>
</protein>
<evidence type="ECO:0000313" key="11">
    <source>
        <dbReference type="Proteomes" id="UP000199135"/>
    </source>
</evidence>
<feature type="binding site" evidence="7">
    <location>
        <begin position="86"/>
        <end position="90"/>
    </location>
    <ligand>
        <name>GTP</name>
        <dbReference type="ChEBI" id="CHEBI:37565"/>
    </ligand>
</feature>
<dbReference type="Proteomes" id="UP000199135">
    <property type="component" value="Unassembled WGS sequence"/>
</dbReference>
<dbReference type="RefSeq" id="WP_078687700.1">
    <property type="nucleotide sequence ID" value="NZ_FNWT01000014.1"/>
</dbReference>
<dbReference type="SUPFAM" id="SSF54980">
    <property type="entry name" value="EF-G C-terminal domain-like"/>
    <property type="match status" value="1"/>
</dbReference>
<dbReference type="PROSITE" id="PS00301">
    <property type="entry name" value="G_TR_1"/>
    <property type="match status" value="1"/>
</dbReference>
<dbReference type="SUPFAM" id="SSF52540">
    <property type="entry name" value="P-loop containing nucleoside triphosphate hydrolases"/>
    <property type="match status" value="1"/>
</dbReference>
<dbReference type="PANTHER" id="PTHR43556:SF2">
    <property type="entry name" value="PEPTIDE CHAIN RELEASE FACTOR RF3"/>
    <property type="match status" value="1"/>
</dbReference>
<organism evidence="10 11">
    <name type="scientific">Parafannyhessea umbonata</name>
    <dbReference type="NCBI Taxonomy" id="604330"/>
    <lineage>
        <taxon>Bacteria</taxon>
        <taxon>Bacillati</taxon>
        <taxon>Actinomycetota</taxon>
        <taxon>Coriobacteriia</taxon>
        <taxon>Coriobacteriales</taxon>
        <taxon>Atopobiaceae</taxon>
        <taxon>Parafannyhessea</taxon>
    </lineage>
</organism>
<dbReference type="NCBIfam" id="NF001964">
    <property type="entry name" value="PRK00741.1"/>
    <property type="match status" value="1"/>
</dbReference>
<dbReference type="Pfam" id="PF16658">
    <property type="entry name" value="RF3_C"/>
    <property type="match status" value="1"/>
</dbReference>
<dbReference type="NCBIfam" id="TIGR00231">
    <property type="entry name" value="small_GTP"/>
    <property type="match status" value="1"/>
</dbReference>
<evidence type="ECO:0000313" key="10">
    <source>
        <dbReference type="EMBL" id="SEH69547.1"/>
    </source>
</evidence>
<evidence type="ECO:0000256" key="2">
    <source>
        <dbReference type="ARBA" id="ARBA00009978"/>
    </source>
</evidence>
<feature type="binding site" evidence="7">
    <location>
        <begin position="140"/>
        <end position="143"/>
    </location>
    <ligand>
        <name>GTP</name>
        <dbReference type="ChEBI" id="CHEBI:37565"/>
    </ligand>
</feature>
<dbReference type="NCBIfam" id="TIGR00503">
    <property type="entry name" value="prfC"/>
    <property type="match status" value="1"/>
</dbReference>
<dbReference type="InterPro" id="IPR038467">
    <property type="entry name" value="RF3_dom_3_sf"/>
</dbReference>
<dbReference type="Gene3D" id="2.40.30.10">
    <property type="entry name" value="Translation factors"/>
    <property type="match status" value="1"/>
</dbReference>
<dbReference type="Pfam" id="PF00009">
    <property type="entry name" value="GTP_EFTU"/>
    <property type="match status" value="1"/>
</dbReference>
<dbReference type="InterPro" id="IPR000795">
    <property type="entry name" value="T_Tr_GTP-bd_dom"/>
</dbReference>
<dbReference type="SUPFAM" id="SSF50447">
    <property type="entry name" value="Translation proteins"/>
    <property type="match status" value="1"/>
</dbReference>
<keyword evidence="4 7" id="KW-0547">Nucleotide-binding</keyword>
<dbReference type="InterPro" id="IPR053905">
    <property type="entry name" value="EF-G-like_DII"/>
</dbReference>
<dbReference type="Gene3D" id="3.30.70.3280">
    <property type="entry name" value="Peptide chain release factor 3, domain III"/>
    <property type="match status" value="1"/>
</dbReference>
<keyword evidence="5 7" id="KW-0648">Protein biosynthesis</keyword>
<dbReference type="EMBL" id="FNWT01000014">
    <property type="protein sequence ID" value="SEH69547.1"/>
    <property type="molecule type" value="Genomic_DNA"/>
</dbReference>
<keyword evidence="6 7" id="KW-0342">GTP-binding</keyword>
<dbReference type="InterPro" id="IPR005225">
    <property type="entry name" value="Small_GTP-bd"/>
</dbReference>
<dbReference type="InterPro" id="IPR041732">
    <property type="entry name" value="RF3_GTP-bd"/>
</dbReference>
<reference evidence="10 11" key="1">
    <citation type="submission" date="2016-10" db="EMBL/GenBank/DDBJ databases">
        <authorList>
            <person name="Varghese N."/>
            <person name="Submissions S."/>
        </authorList>
    </citation>
    <scope>NUCLEOTIDE SEQUENCE [LARGE SCALE GENOMIC DNA]</scope>
    <source>
        <strain evidence="10 11">WCP15</strain>
    </source>
</reference>
<dbReference type="InterPro" id="IPR031157">
    <property type="entry name" value="G_TR_CS"/>
</dbReference>
<dbReference type="HAMAP" id="MF_00072">
    <property type="entry name" value="Rel_fac_3"/>
    <property type="match status" value="1"/>
</dbReference>
<dbReference type="PRINTS" id="PR00315">
    <property type="entry name" value="ELONGATNFCT"/>
</dbReference>
<accession>A0A1H6K3G4</accession>
<keyword evidence="3 7" id="KW-0963">Cytoplasm</keyword>
<sequence>MSNLTDQISSRRTFAIISHPDAGKTTLTEKLLLYTGSIQTAGSVKGKASAKHAVSDWMDIEKERGISVTSSVLQFSYGGHFVNILDTPGHQDFSEDTYRTLMAADAAVMVIDGAKGVEAQTIKLFKVCTLRHIPIFTFVNKLDHDTRDPFELMEEIEDVLGIDTYPMNWPIGSGRNFRGVFDRQSRHVLAFQGDGHANATKKVGEIEAELGDAKLDELIGEENHKNLMDDIELLDGADNEFDMDAVSCGKLSPVFFGSALTNFGVEPFLKEFLRMAPEPLAYTDTLTGQKVDPATDEFSGFVFKIQANMDKNHRDRVAFVRICSGKFERGMDAWHVQGDRKLKLATGTSMMADDRAIVDEAYAGDIVGLFDPGIFSIGDTVCDMRHHVKYPQIPTFAPEHFARIEQVDTLKRKQFIKGMEEIAQEGAIQIFREWGMGMERVVVGVVGVLQLDVLERRLKSEYHVGIRRTPLPYTQIRWITNDPDELDLRSLNLTRDTLRVEDMRGGRLLLFTNEWNVNWAVERNEGLKLSEVGNITF</sequence>
<evidence type="ECO:0000256" key="8">
    <source>
        <dbReference type="NCBIfam" id="TIGR00503"/>
    </source>
</evidence>
<evidence type="ECO:0000256" key="5">
    <source>
        <dbReference type="ARBA" id="ARBA00022917"/>
    </source>
</evidence>
<comment type="caution">
    <text evidence="10">The sequence shown here is derived from an EMBL/GenBank/DDBJ whole genome shotgun (WGS) entry which is preliminary data.</text>
</comment>
<dbReference type="PROSITE" id="PS51722">
    <property type="entry name" value="G_TR_2"/>
    <property type="match status" value="1"/>
</dbReference>
<dbReference type="InterPro" id="IPR032090">
    <property type="entry name" value="RF3_C"/>
</dbReference>
<comment type="similarity">
    <text evidence="2 7">Belongs to the TRAFAC class translation factor GTPase superfamily. Classic translation factor GTPase family. PrfC subfamily.</text>
</comment>
<comment type="subcellular location">
    <subcellularLocation>
        <location evidence="1 7">Cytoplasm</location>
    </subcellularLocation>
</comment>
<evidence type="ECO:0000256" key="3">
    <source>
        <dbReference type="ARBA" id="ARBA00022490"/>
    </source>
</evidence>
<evidence type="ECO:0000256" key="4">
    <source>
        <dbReference type="ARBA" id="ARBA00022741"/>
    </source>
</evidence>
<evidence type="ECO:0000256" key="1">
    <source>
        <dbReference type="ARBA" id="ARBA00004496"/>
    </source>
</evidence>
<dbReference type="Pfam" id="PF22042">
    <property type="entry name" value="EF-G_D2"/>
    <property type="match status" value="1"/>
</dbReference>
<evidence type="ECO:0000259" key="9">
    <source>
        <dbReference type="PROSITE" id="PS51722"/>
    </source>
</evidence>
<dbReference type="InterPro" id="IPR004548">
    <property type="entry name" value="PrfC"/>
</dbReference>